<dbReference type="GeneID" id="29672177"/>
<proteinExistence type="predicted"/>
<reference evidence="2 3" key="1">
    <citation type="submission" date="2008-02" db="EMBL/GenBank/DDBJ databases">
        <title>Genome sequence of Ureaplasma parvum serovar 3.</title>
        <authorList>
            <person name="Methe B.A."/>
            <person name="Glass J."/>
            <person name="Waites K."/>
            <person name="Shrivastava S."/>
        </authorList>
    </citation>
    <scope>NUCLEOTIDE SEQUENCE [LARGE SCALE GENOMIC DNA]</scope>
    <source>
        <strain evidence="3">ATCC 27815 / 27 / NCTC 11736</strain>
    </source>
</reference>
<gene>
    <name evidence="2" type="ordered locus">UPA3_0617</name>
</gene>
<keyword evidence="1" id="KW-0732">Signal</keyword>
<protein>
    <submittedName>
        <fullName evidence="2">Putative lipoprotein</fullName>
    </submittedName>
</protein>
<dbReference type="AlphaFoldDB" id="A0A2C9DYQ1"/>
<dbReference type="PROSITE" id="PS51257">
    <property type="entry name" value="PROKAR_LIPOPROTEIN"/>
    <property type="match status" value="1"/>
</dbReference>
<accession>A0A2C9DYQ1</accession>
<keyword evidence="2" id="KW-0449">Lipoprotein</keyword>
<feature type="signal peptide" evidence="1">
    <location>
        <begin position="1"/>
        <end position="26"/>
    </location>
</feature>
<dbReference type="Proteomes" id="UP000002162">
    <property type="component" value="Chromosome"/>
</dbReference>
<dbReference type="HOGENOM" id="CLU_517716_0_0_14"/>
<name>A0A2C9DYQ1_UREP2</name>
<evidence type="ECO:0000313" key="2">
    <source>
        <dbReference type="EMBL" id="ACA33047.1"/>
    </source>
</evidence>
<feature type="chain" id="PRO_5013265547" evidence="1">
    <location>
        <begin position="27"/>
        <end position="526"/>
    </location>
</feature>
<dbReference type="RefSeq" id="WP_006689042.1">
    <property type="nucleotide sequence ID" value="NC_010503.1"/>
</dbReference>
<dbReference type="KEGG" id="upa:UPA3_0617"/>
<dbReference type="EMBL" id="CP000942">
    <property type="protein sequence ID" value="ACA33047.1"/>
    <property type="molecule type" value="Genomic_DNA"/>
</dbReference>
<evidence type="ECO:0000313" key="3">
    <source>
        <dbReference type="Proteomes" id="UP000002162"/>
    </source>
</evidence>
<sequence>MKRKNKIITSSLALLFTGVIATISIAACSKQNNQKTKNFNSQEQANKIIEAILNKKEGKDNFIDWVHWWNSPFQQARKLAKDLDKYIDLTKSKNFKSMIDKNEYKSTFSAQIENVIRIIKDDIKMYANSPFWKKWRQQKKTALFLINYAPIQKDDSQINAPGILLPAEYPLLYSKPDFEELPGFGAFFPTPKSMDAVDLLDTWKSFGSLISSKGNSVEKSVLASKLQNSFAKTADKVVYIYDDAIVPNIYDKNGNRNLKITQEFANWMINQNYKGYLAREFLKINQKNDLIPLPMSIVWHASYGIIGMHRMLYTLSKAFGMPKDELEHLKAQEKFKIPTLKKLLTNDELELKNGIQTIKTGIDSPFKYHRDQNRDDWKIWATNSQVLDICIALGLKPDLLVKGELSTSVHEDPNLAYYLNDVIKNQLSDIEQISIKKNHINWTATNYEPIKNLNVNLILMGVHGLIKNSAFKKMMDEGKQIKNWAFTDRRFSDETRQYVKKGEEDLYSQNASILGWDEFLKTKNNQ</sequence>
<evidence type="ECO:0000256" key="1">
    <source>
        <dbReference type="SAM" id="SignalP"/>
    </source>
</evidence>
<organism evidence="2 3">
    <name type="scientific">Ureaplasma parvum serovar 3 (strain ATCC 27815 / 27 / NCTC 11736)</name>
    <dbReference type="NCBI Taxonomy" id="505682"/>
    <lineage>
        <taxon>Bacteria</taxon>
        <taxon>Bacillati</taxon>
        <taxon>Mycoplasmatota</taxon>
        <taxon>Mycoplasmoidales</taxon>
        <taxon>Mycoplasmoidaceae</taxon>
        <taxon>Ureaplasma</taxon>
    </lineage>
</organism>